<organism evidence="1 2">
    <name type="scientific">[Bacillus] enclensis</name>
    <dbReference type="NCBI Taxonomy" id="1402860"/>
    <lineage>
        <taxon>Bacteria</taxon>
        <taxon>Bacillati</taxon>
        <taxon>Bacillota</taxon>
        <taxon>Bacilli</taxon>
        <taxon>Bacillales</taxon>
        <taxon>Bacillaceae</taxon>
        <taxon>Rossellomorea</taxon>
    </lineage>
</organism>
<accession>A0A0V8HDC8</accession>
<keyword evidence="2" id="KW-1185">Reference proteome</keyword>
<dbReference type="EMBL" id="FMAU01000004">
    <property type="protein sequence ID" value="SCC24704.1"/>
    <property type="molecule type" value="Genomic_DNA"/>
</dbReference>
<protein>
    <submittedName>
        <fullName evidence="1">Uncharacterized protein</fullName>
    </submittedName>
</protein>
<reference evidence="2" key="1">
    <citation type="submission" date="2016-08" db="EMBL/GenBank/DDBJ databases">
        <authorList>
            <person name="Varghese N."/>
            <person name="Submissions Spin"/>
        </authorList>
    </citation>
    <scope>NUCLEOTIDE SEQUENCE [LARGE SCALE GENOMIC DNA]</scope>
    <source>
        <strain evidence="2">SGD-1123</strain>
    </source>
</reference>
<dbReference type="Proteomes" id="UP000181997">
    <property type="component" value="Unassembled WGS sequence"/>
</dbReference>
<gene>
    <name evidence="1" type="ORF">GA0061094_3428</name>
</gene>
<evidence type="ECO:0000313" key="2">
    <source>
        <dbReference type="Proteomes" id="UP000181997"/>
    </source>
</evidence>
<evidence type="ECO:0000313" key="1">
    <source>
        <dbReference type="EMBL" id="SCC24704.1"/>
    </source>
</evidence>
<dbReference type="AlphaFoldDB" id="A0A0V8HDC8"/>
<proteinExistence type="predicted"/>
<sequence>MNSNRQENRKTESANEIKKWDNNKDFSSMKISFKVTKKNSSYYRAGNYGKKRIHFFSNHKENDKNHYELYHFHIQPSTTHSNKLTCFIKENERIIYSGKNFQ</sequence>
<dbReference type="RefSeq" id="WP_058299403.1">
    <property type="nucleotide sequence ID" value="NZ_FMAU01000004.1"/>
</dbReference>
<name>A0A0V8HDC8_9BACI</name>